<evidence type="ECO:0000313" key="1">
    <source>
        <dbReference type="EMBL" id="KKN65460.1"/>
    </source>
</evidence>
<protein>
    <submittedName>
        <fullName evidence="1">Uncharacterized protein</fullName>
    </submittedName>
</protein>
<reference evidence="1" key="1">
    <citation type="journal article" date="2015" name="Nature">
        <title>Complex archaea that bridge the gap between prokaryotes and eukaryotes.</title>
        <authorList>
            <person name="Spang A."/>
            <person name="Saw J.H."/>
            <person name="Jorgensen S.L."/>
            <person name="Zaremba-Niedzwiedzka K."/>
            <person name="Martijn J."/>
            <person name="Lind A.E."/>
            <person name="van Eijk R."/>
            <person name="Schleper C."/>
            <person name="Guy L."/>
            <person name="Ettema T.J."/>
        </authorList>
    </citation>
    <scope>NUCLEOTIDE SEQUENCE</scope>
</reference>
<comment type="caution">
    <text evidence="1">The sequence shown here is derived from an EMBL/GenBank/DDBJ whole genome shotgun (WGS) entry which is preliminary data.</text>
</comment>
<sequence>MEKREVRQLRIGDRVSLKYSLGIGKITRIVWSYREYRYGNLPKDGMYPMIEFRDIMTKGKRWATYLAIAEWTHVKHW</sequence>
<name>A0A0F9S984_9ZZZZ</name>
<organism evidence="1">
    <name type="scientific">marine sediment metagenome</name>
    <dbReference type="NCBI Taxonomy" id="412755"/>
    <lineage>
        <taxon>unclassified sequences</taxon>
        <taxon>metagenomes</taxon>
        <taxon>ecological metagenomes</taxon>
    </lineage>
</organism>
<dbReference type="EMBL" id="LAZR01000524">
    <property type="protein sequence ID" value="KKN65460.1"/>
    <property type="molecule type" value="Genomic_DNA"/>
</dbReference>
<accession>A0A0F9S984</accession>
<gene>
    <name evidence="1" type="ORF">LCGC14_0481800</name>
</gene>
<proteinExistence type="predicted"/>
<dbReference type="AlphaFoldDB" id="A0A0F9S984"/>